<organism evidence="1 2">
    <name type="scientific">Bifidobacterium dentium</name>
    <dbReference type="NCBI Taxonomy" id="1689"/>
    <lineage>
        <taxon>Bacteria</taxon>
        <taxon>Bacillati</taxon>
        <taxon>Actinomycetota</taxon>
        <taxon>Actinomycetes</taxon>
        <taxon>Bifidobacteriales</taxon>
        <taxon>Bifidobacteriaceae</taxon>
        <taxon>Bifidobacterium</taxon>
    </lineage>
</organism>
<protein>
    <submittedName>
        <fullName evidence="1">GNAT family acetyltransferase</fullName>
    </submittedName>
</protein>
<gene>
    <name evidence="1" type="ORF">GBB04_03450</name>
</gene>
<accession>A0A7J5TJE9</accession>
<sequence length="70" mass="7829">MRQGTSLDSWLVRHVLNTLDRVTTVTYVAMDGAGVLDGFYPLSANSVNCIGIGQRLDSERHRLIRQANRI</sequence>
<dbReference type="EMBL" id="WDPD01000002">
    <property type="protein sequence ID" value="KAB7462043.1"/>
    <property type="molecule type" value="Genomic_DNA"/>
</dbReference>
<dbReference type="GeneID" id="31606153"/>
<reference evidence="1 2" key="1">
    <citation type="journal article" date="2019" name="Nat. Med.">
        <title>A library of human gut bacterial isolates paired with longitudinal multiomics data enables mechanistic microbiome research.</title>
        <authorList>
            <person name="Poyet M."/>
            <person name="Groussin M."/>
            <person name="Gibbons S.M."/>
            <person name="Avila-Pacheco J."/>
            <person name="Jiang X."/>
            <person name="Kearney S.M."/>
            <person name="Perrotta A.R."/>
            <person name="Berdy B."/>
            <person name="Zhao S."/>
            <person name="Lieberman T.D."/>
            <person name="Swanson P.K."/>
            <person name="Smith M."/>
            <person name="Roesemann S."/>
            <person name="Alexander J.E."/>
            <person name="Rich S.A."/>
            <person name="Livny J."/>
            <person name="Vlamakis H."/>
            <person name="Clish C."/>
            <person name="Bullock K."/>
            <person name="Deik A."/>
            <person name="Scott J."/>
            <person name="Pierce K.A."/>
            <person name="Xavier R.J."/>
            <person name="Alm E.J."/>
        </authorList>
    </citation>
    <scope>NUCLEOTIDE SEQUENCE [LARGE SCALE GENOMIC DNA]</scope>
    <source>
        <strain evidence="1 2">BIOML-A2</strain>
    </source>
</reference>
<evidence type="ECO:0000313" key="1">
    <source>
        <dbReference type="EMBL" id="KAB7462043.1"/>
    </source>
</evidence>
<keyword evidence="1" id="KW-0808">Transferase</keyword>
<name>A0A7J5TJE9_9BIFI</name>
<evidence type="ECO:0000313" key="2">
    <source>
        <dbReference type="Proteomes" id="UP000429211"/>
    </source>
</evidence>
<dbReference type="AlphaFoldDB" id="A0A7J5TJE9"/>
<comment type="caution">
    <text evidence="1">The sequence shown here is derived from an EMBL/GenBank/DDBJ whole genome shotgun (WGS) entry which is preliminary data.</text>
</comment>
<dbReference type="RefSeq" id="WP_003842093.1">
    <property type="nucleotide sequence ID" value="NZ_CABKPB010000001.1"/>
</dbReference>
<proteinExistence type="predicted"/>
<dbReference type="Proteomes" id="UP000429211">
    <property type="component" value="Unassembled WGS sequence"/>
</dbReference>
<dbReference type="GO" id="GO:0016740">
    <property type="term" value="F:transferase activity"/>
    <property type="evidence" value="ECO:0007669"/>
    <property type="project" value="UniProtKB-KW"/>
</dbReference>